<gene>
    <name evidence="5" type="ORF">BCR37DRAFT_403990</name>
</gene>
<name>A0A1Y2FU44_PROLT</name>
<dbReference type="InterPro" id="IPR007239">
    <property type="entry name" value="Atg5"/>
</dbReference>
<dbReference type="OrthoDB" id="272162at2759"/>
<dbReference type="GO" id="GO:0034727">
    <property type="term" value="P:piecemeal microautophagy of the nucleus"/>
    <property type="evidence" value="ECO:0007669"/>
    <property type="project" value="TreeGrafter"/>
</dbReference>
<comment type="subcellular location">
    <subcellularLocation>
        <location evidence="1 2">Preautophagosomal structure membrane</location>
        <topology evidence="1 2">Peripheral membrane protein</topology>
    </subcellularLocation>
</comment>
<dbReference type="InterPro" id="IPR042526">
    <property type="entry name" value="Atg5_HR"/>
</dbReference>
<dbReference type="Pfam" id="PF20638">
    <property type="entry name" value="ATG5_UblA"/>
    <property type="match status" value="1"/>
</dbReference>
<dbReference type="PANTHER" id="PTHR13040">
    <property type="entry name" value="AUTOPHAGY PROTEIN 5"/>
    <property type="match status" value="1"/>
</dbReference>
<reference evidence="5 6" key="1">
    <citation type="submission" date="2016-07" db="EMBL/GenBank/DDBJ databases">
        <title>Pervasive Adenine N6-methylation of Active Genes in Fungi.</title>
        <authorList>
            <consortium name="DOE Joint Genome Institute"/>
            <person name="Mondo S.J."/>
            <person name="Dannebaum R.O."/>
            <person name="Kuo R.C."/>
            <person name="Labutti K."/>
            <person name="Haridas S."/>
            <person name="Kuo A."/>
            <person name="Salamov A."/>
            <person name="Ahrendt S.R."/>
            <person name="Lipzen A."/>
            <person name="Sullivan W."/>
            <person name="Andreopoulos W.B."/>
            <person name="Clum A."/>
            <person name="Lindquist E."/>
            <person name="Daum C."/>
            <person name="Ramamoorthy G.K."/>
            <person name="Gryganskyi A."/>
            <person name="Culley D."/>
            <person name="Magnuson J.K."/>
            <person name="James T.Y."/>
            <person name="O'Malley M.A."/>
            <person name="Stajich J.E."/>
            <person name="Spatafora J.W."/>
            <person name="Visel A."/>
            <person name="Grigoriev I.V."/>
        </authorList>
    </citation>
    <scope>NUCLEOTIDE SEQUENCE [LARGE SCALE GENOMIC DNA]</scope>
    <source>
        <strain evidence="5 6">12-1054</strain>
    </source>
</reference>
<keyword evidence="2" id="KW-0072">Autophagy</keyword>
<dbReference type="Proteomes" id="UP000193685">
    <property type="component" value="Unassembled WGS sequence"/>
</dbReference>
<keyword evidence="2" id="KW-0832">Ubl conjugation</keyword>
<dbReference type="RefSeq" id="XP_040728036.1">
    <property type="nucleotide sequence ID" value="XM_040872048.1"/>
</dbReference>
<evidence type="ECO:0000313" key="5">
    <source>
        <dbReference type="EMBL" id="ORY87541.1"/>
    </source>
</evidence>
<dbReference type="Gene3D" id="1.10.246.190">
    <property type="entry name" value="Autophagy protein Apg5, helix rich domain"/>
    <property type="match status" value="1"/>
</dbReference>
<keyword evidence="2" id="KW-0813">Transport</keyword>
<keyword evidence="6" id="KW-1185">Reference proteome</keyword>
<proteinExistence type="inferred from homology"/>
<evidence type="ECO:0000259" key="4">
    <source>
        <dbReference type="Pfam" id="PF20638"/>
    </source>
</evidence>
<accession>A0A1Y2FU44</accession>
<comment type="function">
    <text evidence="2">Involved in cytoplasm to vacuole transport (Cvt) and autophagic vesicle formation.</text>
</comment>
<comment type="caution">
    <text evidence="5">The sequence shown here is derived from an EMBL/GenBank/DDBJ whole genome shotgun (WGS) entry which is preliminary data.</text>
</comment>
<organism evidence="5 6">
    <name type="scientific">Protomyces lactucae-debilis</name>
    <dbReference type="NCBI Taxonomy" id="2754530"/>
    <lineage>
        <taxon>Eukaryota</taxon>
        <taxon>Fungi</taxon>
        <taxon>Dikarya</taxon>
        <taxon>Ascomycota</taxon>
        <taxon>Taphrinomycotina</taxon>
        <taxon>Taphrinomycetes</taxon>
        <taxon>Taphrinales</taxon>
        <taxon>Protomycetaceae</taxon>
        <taxon>Protomyces</taxon>
    </lineage>
</organism>
<dbReference type="GeneID" id="63788647"/>
<dbReference type="AlphaFoldDB" id="A0A1Y2FU44"/>
<dbReference type="GO" id="GO:0061908">
    <property type="term" value="C:phagophore"/>
    <property type="evidence" value="ECO:0007669"/>
    <property type="project" value="TreeGrafter"/>
</dbReference>
<dbReference type="Pfam" id="PF04106">
    <property type="entry name" value="ATG5_UblB"/>
    <property type="match status" value="1"/>
</dbReference>
<dbReference type="GO" id="GO:0044233">
    <property type="term" value="C:mitochondria-associated endoplasmic reticulum membrane contact site"/>
    <property type="evidence" value="ECO:0007669"/>
    <property type="project" value="TreeGrafter"/>
</dbReference>
<dbReference type="InterPro" id="IPR048318">
    <property type="entry name" value="ATG5_UblB"/>
</dbReference>
<protein>
    <recommendedName>
        <fullName evidence="2">Autophagy protein 5</fullName>
    </recommendedName>
</protein>
<comment type="subunit">
    <text evidence="2">Conjugated with ATG12.</text>
</comment>
<dbReference type="GO" id="GO:0034274">
    <property type="term" value="C:Atg12-Atg5-Atg16 complex"/>
    <property type="evidence" value="ECO:0007669"/>
    <property type="project" value="TreeGrafter"/>
</dbReference>
<dbReference type="InterPro" id="IPR042527">
    <property type="entry name" value="Atg5_UblA_dom_sf"/>
</dbReference>
<feature type="domain" description="Autophagy protein ATG5 UblA" evidence="4">
    <location>
        <begin position="22"/>
        <end position="100"/>
    </location>
</feature>
<dbReference type="GO" id="GO:0034045">
    <property type="term" value="C:phagophore assembly site membrane"/>
    <property type="evidence" value="ECO:0007669"/>
    <property type="project" value="UniProtKB-SubCell"/>
</dbReference>
<evidence type="ECO:0000256" key="1">
    <source>
        <dbReference type="ARBA" id="ARBA00004623"/>
    </source>
</evidence>
<dbReference type="GO" id="GO:0019776">
    <property type="term" value="F:Atg8-family ligase activity"/>
    <property type="evidence" value="ECO:0007669"/>
    <property type="project" value="TreeGrafter"/>
</dbReference>
<evidence type="ECO:0000256" key="2">
    <source>
        <dbReference type="RuleBase" id="RU361202"/>
    </source>
</evidence>
<evidence type="ECO:0000313" key="6">
    <source>
        <dbReference type="Proteomes" id="UP000193685"/>
    </source>
</evidence>
<dbReference type="GO" id="GO:0005776">
    <property type="term" value="C:autophagosome"/>
    <property type="evidence" value="ECO:0007669"/>
    <property type="project" value="TreeGrafter"/>
</dbReference>
<dbReference type="EMBL" id="MCFI01000001">
    <property type="protein sequence ID" value="ORY87541.1"/>
    <property type="molecule type" value="Genomic_DNA"/>
</dbReference>
<keyword evidence="2" id="KW-0472">Membrane</keyword>
<dbReference type="STRING" id="56484.A0A1Y2FU44"/>
<comment type="similarity">
    <text evidence="2">Belongs to the ATG5 family.</text>
</comment>
<dbReference type="Gene3D" id="3.10.20.90">
    <property type="entry name" value="Phosphatidylinositol 3-kinase Catalytic Subunit, Chain A, domain 1"/>
    <property type="match status" value="1"/>
</dbReference>
<dbReference type="GO" id="GO:0000422">
    <property type="term" value="P:autophagy of mitochondrion"/>
    <property type="evidence" value="ECO:0007669"/>
    <property type="project" value="TreeGrafter"/>
</dbReference>
<dbReference type="GO" id="GO:0006995">
    <property type="term" value="P:cellular response to nitrogen starvation"/>
    <property type="evidence" value="ECO:0007669"/>
    <property type="project" value="TreeGrafter"/>
</dbReference>
<sequence length="293" mass="32609">MSSTVRFDAATQSSWDTVRLRVWRGTVPIFFSCPGHKAQLKLDVPRLSYLPLAFAKLREVFNLRGDAKIWLTTARKDHPREVLLTHMPAGLLYDLHTTSIRDVAPLHLVVIDDEAVLPNSPTAPGEWPAPPRLSLQDEYAILPLLWQTFKQALHLRLGSLRWLQSLTPSQSAALQRALLMLDMTTTYDLGQRLLQSPLQSVPVRLCISSSVFLQMAVPLRTQGGVTTVKDCIAIRMPDMAILLVDPQNHEAQVPGVLVYLHGAAVPLDTPLSDLLEEAAYADAWLYFVLLPVG</sequence>
<dbReference type="InterPro" id="IPR048939">
    <property type="entry name" value="ATG5_UblA"/>
</dbReference>
<dbReference type="PANTHER" id="PTHR13040:SF2">
    <property type="entry name" value="AUTOPHAGY PROTEIN 5"/>
    <property type="match status" value="1"/>
</dbReference>
<feature type="domain" description="Autophagy protein ATG5 UblB" evidence="3">
    <location>
        <begin position="201"/>
        <end position="289"/>
    </location>
</feature>
<dbReference type="Gene3D" id="3.10.20.620">
    <property type="match status" value="1"/>
</dbReference>
<keyword evidence="2" id="KW-1017">Isopeptide bond</keyword>
<evidence type="ECO:0000259" key="3">
    <source>
        <dbReference type="Pfam" id="PF04106"/>
    </source>
</evidence>